<dbReference type="InterPro" id="IPR010997">
    <property type="entry name" value="HRDC-like_sf"/>
</dbReference>
<dbReference type="GO" id="GO:0016787">
    <property type="term" value="F:hydrolase activity"/>
    <property type="evidence" value="ECO:0007669"/>
    <property type="project" value="UniProtKB-KW"/>
</dbReference>
<dbReference type="PROSITE" id="PS51194">
    <property type="entry name" value="HELICASE_CTER"/>
    <property type="match status" value="1"/>
</dbReference>
<evidence type="ECO:0000256" key="9">
    <source>
        <dbReference type="ARBA" id="ARBA00022833"/>
    </source>
</evidence>
<evidence type="ECO:0000256" key="13">
    <source>
        <dbReference type="ARBA" id="ARBA00023204"/>
    </source>
</evidence>
<keyword evidence="5" id="KW-0547">Nucleotide-binding</keyword>
<dbReference type="AlphaFoldDB" id="A0A6L5YAS1"/>
<dbReference type="InterPro" id="IPR001650">
    <property type="entry name" value="Helicase_C-like"/>
</dbReference>
<keyword evidence="21" id="KW-1185">Reference proteome</keyword>
<evidence type="ECO:0000256" key="2">
    <source>
        <dbReference type="ARBA" id="ARBA00001947"/>
    </source>
</evidence>
<dbReference type="GO" id="GO:0006281">
    <property type="term" value="P:DNA repair"/>
    <property type="evidence" value="ECO:0007669"/>
    <property type="project" value="UniProtKB-KW"/>
</dbReference>
<evidence type="ECO:0000256" key="15">
    <source>
        <dbReference type="ARBA" id="ARBA00034617"/>
    </source>
</evidence>
<gene>
    <name evidence="20" type="primary">recQ</name>
    <name evidence="20" type="ORF">FYJ74_00645</name>
</gene>
<keyword evidence="14" id="KW-0413">Isomerase</keyword>
<evidence type="ECO:0000259" key="17">
    <source>
        <dbReference type="PROSITE" id="PS50967"/>
    </source>
</evidence>
<dbReference type="EC" id="5.6.2.4" evidence="16"/>
<comment type="catalytic activity">
    <reaction evidence="15">
        <text>Couples ATP hydrolysis with the unwinding of duplex DNA by translocating in the 3'-5' direction.</text>
        <dbReference type="EC" id="5.6.2.4"/>
    </reaction>
</comment>
<proteinExistence type="inferred from homology"/>
<evidence type="ECO:0000256" key="16">
    <source>
        <dbReference type="NCBIfam" id="TIGR01389"/>
    </source>
</evidence>
<evidence type="ECO:0000256" key="3">
    <source>
        <dbReference type="ARBA" id="ARBA00005446"/>
    </source>
</evidence>
<dbReference type="Pfam" id="PF16124">
    <property type="entry name" value="RecQ_Zn_bind"/>
    <property type="match status" value="1"/>
</dbReference>
<dbReference type="Gene3D" id="1.10.10.10">
    <property type="entry name" value="Winged helix-like DNA-binding domain superfamily/Winged helix DNA-binding domain"/>
    <property type="match status" value="1"/>
</dbReference>
<keyword evidence="12" id="KW-0233">DNA recombination</keyword>
<dbReference type="InterPro" id="IPR006293">
    <property type="entry name" value="DNA_helicase_ATP-dep_RecQ_bac"/>
</dbReference>
<dbReference type="SMART" id="SM00956">
    <property type="entry name" value="RQC"/>
    <property type="match status" value="1"/>
</dbReference>
<dbReference type="InterPro" id="IPR018982">
    <property type="entry name" value="RQC_domain"/>
</dbReference>
<dbReference type="RefSeq" id="WP_326830833.1">
    <property type="nucleotide sequence ID" value="NZ_VUNH01000001.1"/>
</dbReference>
<reference evidence="20 21" key="1">
    <citation type="submission" date="2019-08" db="EMBL/GenBank/DDBJ databases">
        <title>In-depth cultivation of the pig gut microbiome towards novel bacterial diversity and tailored functional studies.</title>
        <authorList>
            <person name="Wylensek D."/>
            <person name="Hitch T.C.A."/>
            <person name="Clavel T."/>
        </authorList>
    </citation>
    <scope>NUCLEOTIDE SEQUENCE [LARGE SCALE GENOMIC DNA]</scope>
    <source>
        <strain evidence="20 21">SM-530-WT-4B</strain>
    </source>
</reference>
<dbReference type="GO" id="GO:0005737">
    <property type="term" value="C:cytoplasm"/>
    <property type="evidence" value="ECO:0007669"/>
    <property type="project" value="TreeGrafter"/>
</dbReference>
<dbReference type="Pfam" id="PF00270">
    <property type="entry name" value="DEAD"/>
    <property type="match status" value="1"/>
</dbReference>
<dbReference type="GO" id="GO:0006260">
    <property type="term" value="P:DNA replication"/>
    <property type="evidence" value="ECO:0007669"/>
    <property type="project" value="InterPro"/>
</dbReference>
<organism evidence="20 21">
    <name type="scientific">Pyramidobacter porci</name>
    <dbReference type="NCBI Taxonomy" id="2605789"/>
    <lineage>
        <taxon>Bacteria</taxon>
        <taxon>Thermotogati</taxon>
        <taxon>Synergistota</taxon>
        <taxon>Synergistia</taxon>
        <taxon>Synergistales</taxon>
        <taxon>Dethiosulfovibrionaceae</taxon>
        <taxon>Pyramidobacter</taxon>
    </lineage>
</organism>
<dbReference type="GO" id="GO:0005524">
    <property type="term" value="F:ATP binding"/>
    <property type="evidence" value="ECO:0007669"/>
    <property type="project" value="UniProtKB-KW"/>
</dbReference>
<evidence type="ECO:0000256" key="8">
    <source>
        <dbReference type="ARBA" id="ARBA00022806"/>
    </source>
</evidence>
<evidence type="ECO:0000256" key="6">
    <source>
        <dbReference type="ARBA" id="ARBA00022763"/>
    </source>
</evidence>
<dbReference type="Gene3D" id="3.40.50.300">
    <property type="entry name" value="P-loop containing nucleotide triphosphate hydrolases"/>
    <property type="match status" value="2"/>
</dbReference>
<evidence type="ECO:0000256" key="11">
    <source>
        <dbReference type="ARBA" id="ARBA00023125"/>
    </source>
</evidence>
<dbReference type="InterPro" id="IPR011545">
    <property type="entry name" value="DEAD/DEAH_box_helicase_dom"/>
</dbReference>
<dbReference type="Pfam" id="PF09382">
    <property type="entry name" value="RQC"/>
    <property type="match status" value="1"/>
</dbReference>
<dbReference type="SUPFAM" id="SSF47819">
    <property type="entry name" value="HRDC-like"/>
    <property type="match status" value="1"/>
</dbReference>
<comment type="cofactor">
    <cofactor evidence="2">
        <name>Zn(2+)</name>
        <dbReference type="ChEBI" id="CHEBI:29105"/>
    </cofactor>
</comment>
<evidence type="ECO:0000256" key="10">
    <source>
        <dbReference type="ARBA" id="ARBA00022840"/>
    </source>
</evidence>
<keyword evidence="13" id="KW-0234">DNA repair</keyword>
<sequence>MDEKLKILKQYFGYSSFRPGQEKTIDALLGGRDTFAVMPTGAGKSICYQIPALLGRGVSLVVSPLVSLMKDQVMSLVQMGVKAAYINSSLTPAQIRVVLDRACGGQYKIIYVAPERLLTGGFLQFAQNAPIDYVTVDEAHCVSKWGQDFRPSYLDVRTFVSGLPKRPVLGAFTATATAEVRKDVVDLLGLDRPYKVVTGFDRKNLFYEVRRPTDRRAELLRIVKDFSGRSGIVYCATRKNVDEICEMLRDRNVPAARYHAGLDDAERSRSQDDFVNDRVGVMVATNAFGMGIDKSNVSYVVHYNMPGDMESYYQEAGRAGRDGEPAWCILLYGAQDVRTQLFFIERMGENSETAAGNLNELQELARLRLKGMIDYCFTSGCLRAYILKYFGEEPPARCDNCGNCQRVLEQVDVTIDAQKILSCVKRAHEAWGVKVIMDVLRGSKAAKLRENGLDGLTTYGIMADVSEQRLRDTIFYLTQEKYLASSGGQYPRLILGERAAEVLRDRKNITAPLPQIESRTVRGEKKKRMQAQMTSGSRPELYERLKALRFEIARAKGVPAFMVFTNAALTDMSEKMPRNIDEFLEISGVGERKAAEYGERFVAAIADWLSERRPSAGKIRNR</sequence>
<dbReference type="Pfam" id="PF00570">
    <property type="entry name" value="HRDC"/>
    <property type="match status" value="1"/>
</dbReference>
<dbReference type="SUPFAM" id="SSF52540">
    <property type="entry name" value="P-loop containing nucleoside triphosphate hydrolases"/>
    <property type="match status" value="1"/>
</dbReference>
<dbReference type="InterPro" id="IPR014001">
    <property type="entry name" value="Helicase_ATP-bd"/>
</dbReference>
<dbReference type="SMART" id="SM00341">
    <property type="entry name" value="HRDC"/>
    <property type="match status" value="1"/>
</dbReference>
<keyword evidence="4" id="KW-0479">Metal-binding</keyword>
<dbReference type="InterPro" id="IPR032284">
    <property type="entry name" value="RecQ_Zn-bd"/>
</dbReference>
<keyword evidence="6" id="KW-0227">DNA damage</keyword>
<dbReference type="SMART" id="SM00487">
    <property type="entry name" value="DEXDc"/>
    <property type="match status" value="1"/>
</dbReference>
<dbReference type="EMBL" id="VUNH01000001">
    <property type="protein sequence ID" value="MST54567.1"/>
    <property type="molecule type" value="Genomic_DNA"/>
</dbReference>
<evidence type="ECO:0000313" key="21">
    <source>
        <dbReference type="Proteomes" id="UP000473699"/>
    </source>
</evidence>
<dbReference type="Gene3D" id="1.10.150.80">
    <property type="entry name" value="HRDC domain"/>
    <property type="match status" value="1"/>
</dbReference>
<dbReference type="GO" id="GO:0009378">
    <property type="term" value="F:four-way junction helicase activity"/>
    <property type="evidence" value="ECO:0007669"/>
    <property type="project" value="TreeGrafter"/>
</dbReference>
<dbReference type="InterPro" id="IPR036390">
    <property type="entry name" value="WH_DNA-bd_sf"/>
</dbReference>
<dbReference type="InterPro" id="IPR002121">
    <property type="entry name" value="HRDC_dom"/>
</dbReference>
<evidence type="ECO:0000256" key="4">
    <source>
        <dbReference type="ARBA" id="ARBA00022723"/>
    </source>
</evidence>
<evidence type="ECO:0000256" key="7">
    <source>
        <dbReference type="ARBA" id="ARBA00022801"/>
    </source>
</evidence>
<keyword evidence="7 20" id="KW-0378">Hydrolase</keyword>
<evidence type="ECO:0000256" key="1">
    <source>
        <dbReference type="ARBA" id="ARBA00001946"/>
    </source>
</evidence>
<evidence type="ECO:0000256" key="14">
    <source>
        <dbReference type="ARBA" id="ARBA00023235"/>
    </source>
</evidence>
<evidence type="ECO:0000256" key="12">
    <source>
        <dbReference type="ARBA" id="ARBA00023172"/>
    </source>
</evidence>
<evidence type="ECO:0000259" key="19">
    <source>
        <dbReference type="PROSITE" id="PS51194"/>
    </source>
</evidence>
<dbReference type="PROSITE" id="PS51192">
    <property type="entry name" value="HELICASE_ATP_BIND_1"/>
    <property type="match status" value="1"/>
</dbReference>
<dbReference type="Pfam" id="PF00271">
    <property type="entry name" value="Helicase_C"/>
    <property type="match status" value="1"/>
</dbReference>
<dbReference type="GO" id="GO:0043138">
    <property type="term" value="F:3'-5' DNA helicase activity"/>
    <property type="evidence" value="ECO:0007669"/>
    <property type="project" value="UniProtKB-EC"/>
</dbReference>
<dbReference type="InterPro" id="IPR027417">
    <property type="entry name" value="P-loop_NTPase"/>
</dbReference>
<comment type="caution">
    <text evidence="20">The sequence shown here is derived from an EMBL/GenBank/DDBJ whole genome shotgun (WGS) entry which is preliminary data.</text>
</comment>
<dbReference type="PROSITE" id="PS50967">
    <property type="entry name" value="HRDC"/>
    <property type="match status" value="1"/>
</dbReference>
<keyword evidence="11" id="KW-0238">DNA-binding</keyword>
<dbReference type="Proteomes" id="UP000473699">
    <property type="component" value="Unassembled WGS sequence"/>
</dbReference>
<dbReference type="GO" id="GO:0030894">
    <property type="term" value="C:replisome"/>
    <property type="evidence" value="ECO:0007669"/>
    <property type="project" value="TreeGrafter"/>
</dbReference>
<evidence type="ECO:0000256" key="5">
    <source>
        <dbReference type="ARBA" id="ARBA00022741"/>
    </source>
</evidence>
<protein>
    <recommendedName>
        <fullName evidence="16">DNA helicase RecQ</fullName>
        <ecNumber evidence="16">5.6.2.4</ecNumber>
    </recommendedName>
</protein>
<dbReference type="NCBIfam" id="TIGR00614">
    <property type="entry name" value="recQ_fam"/>
    <property type="match status" value="1"/>
</dbReference>
<dbReference type="InterPro" id="IPR004589">
    <property type="entry name" value="DNA_helicase_ATP-dep_RecQ"/>
</dbReference>
<keyword evidence="10" id="KW-0067">ATP-binding</keyword>
<accession>A0A6L5YAS1</accession>
<dbReference type="FunFam" id="3.40.50.300:FF:001389">
    <property type="entry name" value="ATP-dependent DNA helicase RecQ"/>
    <property type="match status" value="1"/>
</dbReference>
<dbReference type="PANTHER" id="PTHR13710">
    <property type="entry name" value="DNA HELICASE RECQ FAMILY MEMBER"/>
    <property type="match status" value="1"/>
</dbReference>
<dbReference type="CDD" id="cd17920">
    <property type="entry name" value="DEXHc_RecQ"/>
    <property type="match status" value="1"/>
</dbReference>
<keyword evidence="8 20" id="KW-0347">Helicase</keyword>
<dbReference type="SUPFAM" id="SSF46785">
    <property type="entry name" value="Winged helix' DNA-binding domain"/>
    <property type="match status" value="1"/>
</dbReference>
<feature type="domain" description="Helicase C-terminal" evidence="19">
    <location>
        <begin position="218"/>
        <end position="362"/>
    </location>
</feature>
<dbReference type="SMART" id="SM00490">
    <property type="entry name" value="HELICc"/>
    <property type="match status" value="1"/>
</dbReference>
<comment type="similarity">
    <text evidence="3">Belongs to the helicase family. RecQ subfamily.</text>
</comment>
<dbReference type="GO" id="GO:0043590">
    <property type="term" value="C:bacterial nucleoid"/>
    <property type="evidence" value="ECO:0007669"/>
    <property type="project" value="TreeGrafter"/>
</dbReference>
<dbReference type="GO" id="GO:0006310">
    <property type="term" value="P:DNA recombination"/>
    <property type="evidence" value="ECO:0007669"/>
    <property type="project" value="UniProtKB-UniRule"/>
</dbReference>
<dbReference type="GO" id="GO:0003677">
    <property type="term" value="F:DNA binding"/>
    <property type="evidence" value="ECO:0007669"/>
    <property type="project" value="UniProtKB-KW"/>
</dbReference>
<dbReference type="GO" id="GO:0009432">
    <property type="term" value="P:SOS response"/>
    <property type="evidence" value="ECO:0007669"/>
    <property type="project" value="UniProtKB-UniRule"/>
</dbReference>
<evidence type="ECO:0000313" key="20">
    <source>
        <dbReference type="EMBL" id="MST54567.1"/>
    </source>
</evidence>
<dbReference type="NCBIfam" id="TIGR01389">
    <property type="entry name" value="recQ"/>
    <property type="match status" value="1"/>
</dbReference>
<feature type="domain" description="Helicase ATP-binding" evidence="18">
    <location>
        <begin position="25"/>
        <end position="194"/>
    </location>
</feature>
<dbReference type="PANTHER" id="PTHR13710:SF105">
    <property type="entry name" value="ATP-DEPENDENT DNA HELICASE Q1"/>
    <property type="match status" value="1"/>
</dbReference>
<keyword evidence="9" id="KW-0862">Zinc</keyword>
<name>A0A6L5YAS1_9BACT</name>
<comment type="cofactor">
    <cofactor evidence="1">
        <name>Mg(2+)</name>
        <dbReference type="ChEBI" id="CHEBI:18420"/>
    </cofactor>
</comment>
<evidence type="ECO:0000259" key="18">
    <source>
        <dbReference type="PROSITE" id="PS51192"/>
    </source>
</evidence>
<feature type="domain" description="HRDC" evidence="17">
    <location>
        <begin position="535"/>
        <end position="615"/>
    </location>
</feature>
<dbReference type="CDD" id="cd18794">
    <property type="entry name" value="SF2_C_RecQ"/>
    <property type="match status" value="1"/>
</dbReference>
<dbReference type="InterPro" id="IPR036388">
    <property type="entry name" value="WH-like_DNA-bd_sf"/>
</dbReference>
<dbReference type="GO" id="GO:0046872">
    <property type="term" value="F:metal ion binding"/>
    <property type="evidence" value="ECO:0007669"/>
    <property type="project" value="UniProtKB-KW"/>
</dbReference>
<dbReference type="InterPro" id="IPR044876">
    <property type="entry name" value="HRDC_dom_sf"/>
</dbReference>